<reference evidence="2 3" key="1">
    <citation type="submission" date="2016-10" db="EMBL/GenBank/DDBJ databases">
        <authorList>
            <person name="de Groot N.N."/>
        </authorList>
    </citation>
    <scope>NUCLEOTIDE SEQUENCE [LARGE SCALE GENOMIC DNA]</scope>
    <source>
        <strain evidence="2 3">S3b</strain>
    </source>
</reference>
<keyword evidence="1" id="KW-0732">Signal</keyword>
<dbReference type="Proteomes" id="UP000182429">
    <property type="component" value="Unassembled WGS sequence"/>
</dbReference>
<proteinExistence type="predicted"/>
<feature type="chain" id="PRO_5038397444" evidence="1">
    <location>
        <begin position="24"/>
        <end position="258"/>
    </location>
</feature>
<dbReference type="EMBL" id="FNNF01000046">
    <property type="protein sequence ID" value="SDW75742.1"/>
    <property type="molecule type" value="Genomic_DNA"/>
</dbReference>
<feature type="signal peptide" evidence="1">
    <location>
        <begin position="1"/>
        <end position="23"/>
    </location>
</feature>
<accession>A0A1H2W4Z9</accession>
<gene>
    <name evidence="2" type="ORF">SAMN04487759_1468</name>
</gene>
<dbReference type="STRING" id="1630.SAMN05216514_1072"/>
<evidence type="ECO:0000313" key="3">
    <source>
        <dbReference type="Proteomes" id="UP000182429"/>
    </source>
</evidence>
<protein>
    <submittedName>
        <fullName evidence="2">YD repeat-containing protein</fullName>
    </submittedName>
</protein>
<evidence type="ECO:0000256" key="1">
    <source>
        <dbReference type="SAM" id="SignalP"/>
    </source>
</evidence>
<evidence type="ECO:0000313" key="2">
    <source>
        <dbReference type="EMBL" id="SDW75742.1"/>
    </source>
</evidence>
<dbReference type="AlphaFoldDB" id="A0A1H2W4Z9"/>
<organism evidence="2 3">
    <name type="scientific">Kandleria vitulina</name>
    <dbReference type="NCBI Taxonomy" id="1630"/>
    <lineage>
        <taxon>Bacteria</taxon>
        <taxon>Bacillati</taxon>
        <taxon>Bacillota</taxon>
        <taxon>Erysipelotrichia</taxon>
        <taxon>Erysipelotrichales</taxon>
        <taxon>Coprobacillaceae</taxon>
        <taxon>Kandleria</taxon>
    </lineage>
</organism>
<dbReference type="PROSITE" id="PS51257">
    <property type="entry name" value="PROKAR_LIPOPROTEIN"/>
    <property type="match status" value="1"/>
</dbReference>
<sequence length="258" mass="30831">MKFMKKGLFFVLALMIMGCNVQKSVSHIYYVKKMIYEATPEGLTSDDALNRYEVDIRYDQNVIKEETKQDVEQYYLSYTRPELVSHYLLDFDLNSADIHVLLDHDVIMKYSKIEMHIGNEVFSYQYEIKNDRIIQASGTDELGSFTHKYSYDHSGHLTRIDRFYDHGESDAIMIGWKDDKVVNMKDDEDDVTYTYKNDHLVSSSNHVSYHYKDDRLVSFKQDDDYEVKYTYKNLKMKQEVFNNKELLETYHYEYKKIK</sequence>
<name>A0A1H2W4Z9_9FIRM</name>